<evidence type="ECO:0008006" key="3">
    <source>
        <dbReference type="Google" id="ProtNLM"/>
    </source>
</evidence>
<proteinExistence type="predicted"/>
<reference evidence="1" key="1">
    <citation type="submission" date="2023-08" db="EMBL/GenBank/DDBJ databases">
        <title>Black Yeasts Isolated from many extreme environments.</title>
        <authorList>
            <person name="Coleine C."/>
            <person name="Stajich J.E."/>
            <person name="Selbmann L."/>
        </authorList>
    </citation>
    <scope>NUCLEOTIDE SEQUENCE</scope>
    <source>
        <strain evidence="1">CCFEE 5810</strain>
    </source>
</reference>
<protein>
    <recommendedName>
        <fullName evidence="3">Calcium-dependent phosphotriesterase</fullName>
    </recommendedName>
</protein>
<comment type="caution">
    <text evidence="1">The sequence shown here is derived from an EMBL/GenBank/DDBJ whole genome shotgun (WGS) entry which is preliminary data.</text>
</comment>
<dbReference type="PANTHER" id="PTHR11799:SF30">
    <property type="entry name" value="SERUM PARAOXONASE_ARYLESTERASE 2"/>
    <property type="match status" value="1"/>
</dbReference>
<organism evidence="1 2">
    <name type="scientific">Elasticomyces elasticus</name>
    <dbReference type="NCBI Taxonomy" id="574655"/>
    <lineage>
        <taxon>Eukaryota</taxon>
        <taxon>Fungi</taxon>
        <taxon>Dikarya</taxon>
        <taxon>Ascomycota</taxon>
        <taxon>Pezizomycotina</taxon>
        <taxon>Dothideomycetes</taxon>
        <taxon>Dothideomycetidae</taxon>
        <taxon>Mycosphaerellales</taxon>
        <taxon>Teratosphaeriaceae</taxon>
        <taxon>Elasticomyces</taxon>
    </lineage>
</organism>
<dbReference type="Gene3D" id="2.120.10.30">
    <property type="entry name" value="TolB, C-terminal domain"/>
    <property type="match status" value="1"/>
</dbReference>
<accession>A0AAN7W4S4</accession>
<evidence type="ECO:0000313" key="1">
    <source>
        <dbReference type="EMBL" id="KAK5695780.1"/>
    </source>
</evidence>
<dbReference type="Proteomes" id="UP001310594">
    <property type="component" value="Unassembled WGS sequence"/>
</dbReference>
<name>A0AAN7W4S4_9PEZI</name>
<evidence type="ECO:0000313" key="2">
    <source>
        <dbReference type="Proteomes" id="UP001310594"/>
    </source>
</evidence>
<gene>
    <name evidence="1" type="ORF">LTR97_008200</name>
</gene>
<dbReference type="InterPro" id="IPR011042">
    <property type="entry name" value="6-blade_b-propeller_TolB-like"/>
</dbReference>
<dbReference type="InterPro" id="IPR051288">
    <property type="entry name" value="Serum_paraoxonase/arylesterase"/>
</dbReference>
<dbReference type="AlphaFoldDB" id="A0AAN7W4S4"/>
<dbReference type="SUPFAM" id="SSF63829">
    <property type="entry name" value="Calcium-dependent phosphotriesterase"/>
    <property type="match status" value="1"/>
</dbReference>
<dbReference type="PANTHER" id="PTHR11799">
    <property type="entry name" value="PARAOXONASE"/>
    <property type="match status" value="1"/>
</dbReference>
<dbReference type="EMBL" id="JAVRQU010000013">
    <property type="protein sequence ID" value="KAK5695780.1"/>
    <property type="molecule type" value="Genomic_DNA"/>
</dbReference>
<sequence length="404" mass="43722">MARTASAITVALLALLSTFFYSRRGILSTFYWNRPGVLKDLNLFPNAGVEHEDIVRNCEDVYMDDVEGFAILSCDPGRDKWNTVMGAFIDPIAPPETGLYLVNYASEDYVEPIRLKMIDFEPGPGNFHPLGIEFEPGSKILYVVNHADSGTRIERFRLLKDVGQAKWLGSITDPLLTTPNSIAALGPSALLVSNDHYFTQRNNPILATLETYLSLPLASLVRVDVDVTRKGIPPKVTVLAYQSFANGVALLNSTTVAVASSSGTVVYIYNSPSGFANGTEDMSVVETIRLPFLPDNLSVDRNGVLLISGHPHAPSLEARVNAGAACANPDATQQECPTSPSWIAEWTAEGGLKNLFIGSDFGTTTTTVRDVDRGMGIAVGLYDRGILTWSETAPAEEPLSIGHL</sequence>